<evidence type="ECO:0000313" key="2">
    <source>
        <dbReference type="EMBL" id="PLR25149.1"/>
    </source>
</evidence>
<evidence type="ECO:0000259" key="1">
    <source>
        <dbReference type="Pfam" id="PF09356"/>
    </source>
</evidence>
<proteinExistence type="predicted"/>
<evidence type="ECO:0000313" key="3">
    <source>
        <dbReference type="Proteomes" id="UP000234479"/>
    </source>
</evidence>
<organism evidence="2 3">
    <name type="scientific">Caulobacter zeae</name>
    <dbReference type="NCBI Taxonomy" id="2055137"/>
    <lineage>
        <taxon>Bacteria</taxon>
        <taxon>Pseudomonadati</taxon>
        <taxon>Pseudomonadota</taxon>
        <taxon>Alphaproteobacteria</taxon>
        <taxon>Caulobacterales</taxon>
        <taxon>Caulobacteraceae</taxon>
        <taxon>Caulobacter</taxon>
    </lineage>
</organism>
<sequence length="221" mass="22995">MRAVEAALAARIESGAARLCHAWVLTRADGTAMGFTDHDRDLTVAGTVCRAASGWGAGAAESEAGFGPGLAAALGALDDSSQDGAAITAGDIEAGLYDGAQVVCRRVDWSAPDLLVELWRARVARVSWTGQAFTAELEGPAADLEAMAGRTYARSCDATLGDGRCGVDLAAHPGAACDRRWTTCRDTFANAVNFRGFPTLPGEDFLTLYPAEGEVNDGGRR</sequence>
<protein>
    <recommendedName>
        <fullName evidence="1">Bacteriophage phiJL001 Gp84 C-terminal domain-containing protein</fullName>
    </recommendedName>
</protein>
<accession>A0A2N5DGF0</accession>
<gene>
    <name evidence="2" type="ORF">SGCZBJ_13020</name>
</gene>
<dbReference type="NCBIfam" id="TIGR02218">
    <property type="entry name" value="phg_TIGR02218"/>
    <property type="match status" value="1"/>
</dbReference>
<dbReference type="Pfam" id="PF09356">
    <property type="entry name" value="Phage_BR0599"/>
    <property type="match status" value="1"/>
</dbReference>
<dbReference type="AlphaFoldDB" id="A0A2N5DGF0"/>
<name>A0A2N5DGF0_9CAUL</name>
<feature type="domain" description="Bacteriophage phiJL001 Gp84 C-terminal" evidence="1">
    <location>
        <begin position="175"/>
        <end position="204"/>
    </location>
</feature>
<dbReference type="RefSeq" id="WP_101718422.1">
    <property type="nucleotide sequence ID" value="NZ_PJRS01000022.1"/>
</dbReference>
<dbReference type="InterPro" id="IPR011928">
    <property type="entry name" value="Phage_phiJL001_Gp84"/>
</dbReference>
<dbReference type="OrthoDB" id="1633386at2"/>
<dbReference type="InterPro" id="IPR018964">
    <property type="entry name" value="Phage_phiJL001_Gp84_C"/>
</dbReference>
<dbReference type="Pfam" id="PF09931">
    <property type="entry name" value="Phage_phiJL001_Gp84_N"/>
    <property type="match status" value="1"/>
</dbReference>
<dbReference type="Proteomes" id="UP000234479">
    <property type="component" value="Unassembled WGS sequence"/>
</dbReference>
<dbReference type="EMBL" id="PJRS01000022">
    <property type="protein sequence ID" value="PLR25149.1"/>
    <property type="molecule type" value="Genomic_DNA"/>
</dbReference>
<reference evidence="2 3" key="1">
    <citation type="submission" date="2017-12" db="EMBL/GenBank/DDBJ databases">
        <title>The genome sequence of Caulobacter sp. 410.</title>
        <authorList>
            <person name="Gao J."/>
            <person name="Mao X."/>
            <person name="Sun J."/>
        </authorList>
    </citation>
    <scope>NUCLEOTIDE SEQUENCE [LARGE SCALE GENOMIC DNA]</scope>
    <source>
        <strain evidence="2 3">410</strain>
    </source>
</reference>
<keyword evidence="3" id="KW-1185">Reference proteome</keyword>
<comment type="caution">
    <text evidence="2">The sequence shown here is derived from an EMBL/GenBank/DDBJ whole genome shotgun (WGS) entry which is preliminary data.</text>
</comment>